<dbReference type="Gene3D" id="3.30.559.10">
    <property type="entry name" value="Chloramphenicol acetyltransferase-like domain"/>
    <property type="match status" value="2"/>
</dbReference>
<protein>
    <recommendedName>
        <fullName evidence="3">Transferase family-domain-containing protein</fullName>
    </recommendedName>
</protein>
<dbReference type="STRING" id="264951.A0A443HT88"/>
<keyword evidence="2" id="KW-1185">Reference proteome</keyword>
<name>A0A443HT88_BYSSP</name>
<dbReference type="AlphaFoldDB" id="A0A443HT88"/>
<organism evidence="1 2">
    <name type="scientific">Byssochlamys spectabilis</name>
    <name type="common">Paecilomyces variotii</name>
    <dbReference type="NCBI Taxonomy" id="264951"/>
    <lineage>
        <taxon>Eukaryota</taxon>
        <taxon>Fungi</taxon>
        <taxon>Dikarya</taxon>
        <taxon>Ascomycota</taxon>
        <taxon>Pezizomycotina</taxon>
        <taxon>Eurotiomycetes</taxon>
        <taxon>Eurotiomycetidae</taxon>
        <taxon>Eurotiales</taxon>
        <taxon>Thermoascaceae</taxon>
        <taxon>Paecilomyces</taxon>
    </lineage>
</organism>
<dbReference type="RefSeq" id="XP_028484678.1">
    <property type="nucleotide sequence ID" value="XM_028626892.1"/>
</dbReference>
<dbReference type="GeneID" id="39596169"/>
<proteinExistence type="predicted"/>
<evidence type="ECO:0000313" key="1">
    <source>
        <dbReference type="EMBL" id="RWQ95033.1"/>
    </source>
</evidence>
<reference evidence="1 2" key="1">
    <citation type="journal article" date="2018" name="Front. Microbiol.">
        <title>Genomic and genetic insights into a cosmopolitan fungus, Paecilomyces variotii (Eurotiales).</title>
        <authorList>
            <person name="Urquhart A.S."/>
            <person name="Mondo S.J."/>
            <person name="Makela M.R."/>
            <person name="Hane J.K."/>
            <person name="Wiebenga A."/>
            <person name="He G."/>
            <person name="Mihaltcheva S."/>
            <person name="Pangilinan J."/>
            <person name="Lipzen A."/>
            <person name="Barry K."/>
            <person name="de Vries R.P."/>
            <person name="Grigoriev I.V."/>
            <person name="Idnurm A."/>
        </authorList>
    </citation>
    <scope>NUCLEOTIDE SEQUENCE [LARGE SCALE GENOMIC DNA]</scope>
    <source>
        <strain evidence="1 2">CBS 101075</strain>
    </source>
</reference>
<accession>A0A443HT88</accession>
<dbReference type="Proteomes" id="UP000283841">
    <property type="component" value="Unassembled WGS sequence"/>
</dbReference>
<evidence type="ECO:0008006" key="3">
    <source>
        <dbReference type="Google" id="ProtNLM"/>
    </source>
</evidence>
<dbReference type="VEuPathDB" id="FungiDB:C8Q69DRAFT_279016"/>
<gene>
    <name evidence="1" type="ORF">C8Q69DRAFT_279016</name>
</gene>
<dbReference type="EMBL" id="RCNU01000006">
    <property type="protein sequence ID" value="RWQ95033.1"/>
    <property type="molecule type" value="Genomic_DNA"/>
</dbReference>
<dbReference type="Pfam" id="PF02458">
    <property type="entry name" value="Transferase"/>
    <property type="match status" value="1"/>
</dbReference>
<dbReference type="InterPro" id="IPR023213">
    <property type="entry name" value="CAT-like_dom_sf"/>
</dbReference>
<sequence length="468" mass="52691">MASANSHEPPNSFTIKTNYPIVQDLALYFGVVVDDTLDTTLLKQKAEELICHWPILGGFMSKKTKPYSFSIGKNIDVKSRMLNRTGRESLPILYDCESRQPSSPLVFSANSSIPDTLFHFDAPSNKSSEPLFTLRITSLQDVTLLGFRCPHYFVDSQGMFDIIKTYAALVSGKPIPTLILSCDERYDPMSNSVPVMEAHPRDPVLDFDGHRVGLVSTLLTASHMLWKGAKRVMGIIETPEERYVYVPKKWIDDARQHAVKELAEVDETRHAAAGLTKQDILTAWFLKCSYQNSTPDNRPINFYYSLNWRFALPSLPDNEACPRHTVYARLIRFDSLRKLQQDSLAQNALTIRRAVNQARTPSEIYRALKFLENNLTNFVTMGGPDIDLNRVPILSSSTAMPFCELDFRGASTTGSEAKVIYVQPWAPLAMCLQFVPFSISTKDGKGGYWLRMANVPQAWKGFPTEVDA</sequence>
<evidence type="ECO:0000313" key="2">
    <source>
        <dbReference type="Proteomes" id="UP000283841"/>
    </source>
</evidence>
<comment type="caution">
    <text evidence="1">The sequence shown here is derived from an EMBL/GenBank/DDBJ whole genome shotgun (WGS) entry which is preliminary data.</text>
</comment>